<comment type="caution">
    <text evidence="1">The sequence shown here is derived from an EMBL/GenBank/DDBJ whole genome shotgun (WGS) entry which is preliminary data.</text>
</comment>
<dbReference type="AlphaFoldDB" id="A0AA35QA67"/>
<dbReference type="Proteomes" id="UP001160390">
    <property type="component" value="Unassembled WGS sequence"/>
</dbReference>
<proteinExistence type="predicted"/>
<sequence>MHATGCGRWEPRRNEYVVEEVTVAGEGAVAQWQQEGEDEVEVGPARDEWMVYLKWQERVWVQWLRCGK</sequence>
<evidence type="ECO:0000313" key="1">
    <source>
        <dbReference type="EMBL" id="CAI6098265.1"/>
    </source>
</evidence>
<gene>
    <name evidence="1" type="ORF">CCHLO57077_00002256</name>
</gene>
<accession>A0AA35QA67</accession>
<protein>
    <submittedName>
        <fullName evidence="1">Uncharacterized protein</fullName>
    </submittedName>
</protein>
<dbReference type="EMBL" id="CABFNP030001299">
    <property type="protein sequence ID" value="CAI6098265.1"/>
    <property type="molecule type" value="Genomic_DNA"/>
</dbReference>
<name>A0AA35QA67_9HYPO</name>
<keyword evidence="2" id="KW-1185">Reference proteome</keyword>
<evidence type="ECO:0000313" key="2">
    <source>
        <dbReference type="Proteomes" id="UP001160390"/>
    </source>
</evidence>
<reference evidence="1" key="1">
    <citation type="submission" date="2023-01" db="EMBL/GenBank/DDBJ databases">
        <authorList>
            <person name="Piombo E."/>
        </authorList>
    </citation>
    <scope>NUCLEOTIDE SEQUENCE</scope>
</reference>
<organism evidence="1 2">
    <name type="scientific">Clonostachys chloroleuca</name>
    <dbReference type="NCBI Taxonomy" id="1926264"/>
    <lineage>
        <taxon>Eukaryota</taxon>
        <taxon>Fungi</taxon>
        <taxon>Dikarya</taxon>
        <taxon>Ascomycota</taxon>
        <taxon>Pezizomycotina</taxon>
        <taxon>Sordariomycetes</taxon>
        <taxon>Hypocreomycetidae</taxon>
        <taxon>Hypocreales</taxon>
        <taxon>Bionectriaceae</taxon>
        <taxon>Clonostachys</taxon>
    </lineage>
</organism>